<comment type="similarity">
    <text evidence="2 6">Belongs to the TUBGCP family.</text>
</comment>
<dbReference type="GO" id="GO:0051321">
    <property type="term" value="P:meiotic cell cycle"/>
    <property type="evidence" value="ECO:0007669"/>
    <property type="project" value="TreeGrafter"/>
</dbReference>
<dbReference type="GO" id="GO:0000930">
    <property type="term" value="C:gamma-tubulin complex"/>
    <property type="evidence" value="ECO:0007669"/>
    <property type="project" value="TreeGrafter"/>
</dbReference>
<dbReference type="GO" id="GO:0051225">
    <property type="term" value="P:spindle assembly"/>
    <property type="evidence" value="ECO:0007669"/>
    <property type="project" value="TreeGrafter"/>
</dbReference>
<dbReference type="GO" id="GO:0000278">
    <property type="term" value="P:mitotic cell cycle"/>
    <property type="evidence" value="ECO:0007669"/>
    <property type="project" value="TreeGrafter"/>
</dbReference>
<dbReference type="GO" id="GO:0031122">
    <property type="term" value="P:cytoplasmic microtubule organization"/>
    <property type="evidence" value="ECO:0007669"/>
    <property type="project" value="TreeGrafter"/>
</dbReference>
<dbReference type="GO" id="GO:0007020">
    <property type="term" value="P:microtubule nucleation"/>
    <property type="evidence" value="ECO:0007669"/>
    <property type="project" value="InterPro"/>
</dbReference>
<proteinExistence type="inferred from homology"/>
<dbReference type="GO" id="GO:0005874">
    <property type="term" value="C:microtubule"/>
    <property type="evidence" value="ECO:0007669"/>
    <property type="project" value="UniProtKB-KW"/>
</dbReference>
<dbReference type="Pfam" id="PF17681">
    <property type="entry name" value="GCP_N_terminal"/>
    <property type="match status" value="1"/>
</dbReference>
<feature type="region of interest" description="Disordered" evidence="7">
    <location>
        <begin position="757"/>
        <end position="779"/>
    </location>
</feature>
<feature type="domain" description="Gamma tubulin complex component C-terminal" evidence="8">
    <location>
        <begin position="351"/>
        <end position="757"/>
    </location>
</feature>
<dbReference type="InterPro" id="IPR041470">
    <property type="entry name" value="GCP_N"/>
</dbReference>
<dbReference type="PANTHER" id="PTHR19302:SF27">
    <property type="entry name" value="GAMMA-TUBULIN COMPLEX COMPONENT 4"/>
    <property type="match status" value="1"/>
</dbReference>
<feature type="compositionally biased region" description="Low complexity" evidence="7">
    <location>
        <begin position="587"/>
        <end position="605"/>
    </location>
</feature>
<dbReference type="PANTHER" id="PTHR19302">
    <property type="entry name" value="GAMMA TUBULIN COMPLEX PROTEIN"/>
    <property type="match status" value="1"/>
</dbReference>
<keyword evidence="3 6" id="KW-0963">Cytoplasm</keyword>
<evidence type="ECO:0000256" key="3">
    <source>
        <dbReference type="ARBA" id="ARBA00022490"/>
    </source>
</evidence>
<dbReference type="EMBL" id="KI894035">
    <property type="protein sequence ID" value="OBR82310.1"/>
    <property type="molecule type" value="Genomic_DNA"/>
</dbReference>
<feature type="domain" description="Gamma tubulin complex component protein N-terminal" evidence="9">
    <location>
        <begin position="2"/>
        <end position="300"/>
    </location>
</feature>
<evidence type="ECO:0000256" key="4">
    <source>
        <dbReference type="ARBA" id="ARBA00022701"/>
    </source>
</evidence>
<sequence>MLSEVLLVLSGHESSLFLPGPSTSNATTLITSPHLAEYLHPGEITSLNALADLAYKYKRVKSWSARIQKEGKEAILSETLSNSRKGKGKGKERIDPITSTTPATPNQYLTTLAGSILSILKEYEILIVEVEAKILSLDPALVQDDQGYVPLSALVATFDQWKIPLGSLSTLVDEISGSVEVIEPGKLIDLVEEKRKTGNSRLHEIYTKIYKSLTDLFLVHLITFILYGSTSSTETPSSRSALTQSIGLDVGPDASSPKYRIYRLDDRLIPSSIDKWTRESVLYIGRVSATLKRQNKSLPATLIGSIREEVSSVRGLDELNGFNDAIAKARGGVGEWLWKHILTGSQIIEAIESLSDYFLTRKSDLSLSLLQEIHKLRLDKLVLSNPNSSSSVIREQDLDLALLRASVGTSAENDKFLDSLKFKMEKGPLRAIPTQANAPRSHLSHDDRDQGQEQSHIHKLFSPAVLGTPINLTISISWPLDLFLSPKSTGIYSDIHSYLFALRDTQLRLSNSWVSLTSSHKQIRTSHPFQSVSGDDEIKRLERWCWGLYRIMNWFISELLGHFMDIIDIQHTHLLKKLKLSVTNETTSHGLSGSISRSSLRGSTTATSLGRSANANTTKALDHTPATPRSPLSESHTWKERTARSNRAPPTPNKNERNYLDFLTLRSIHSQHLSFLLEALLLSDPSISSLIRDILETCKSFTALTERWNGALVPISVAEQEQEQDQLLERIDQIHEMDEKLHDQIIEFFSILVDSQNPPAPSEAEGNRSSMDASKSHNFSRTAKINQISKIMNSRQISRNLTGGAGGPEGGGGFSMSMSMSMSVNAAAERHIEQRVAFGLANHDILPAPTSLRAEVEVEVEAESESGGAALTVTIHPSVLLRLDFNGILTKWREHDLYGDGDEHDTGLKSVLARGGLQ</sequence>
<evidence type="ECO:0000256" key="1">
    <source>
        <dbReference type="ARBA" id="ARBA00004267"/>
    </source>
</evidence>
<dbReference type="GO" id="GO:0043015">
    <property type="term" value="F:gamma-tubulin binding"/>
    <property type="evidence" value="ECO:0007669"/>
    <property type="project" value="InterPro"/>
</dbReference>
<accession>A0A1A5ZWX3</accession>
<evidence type="ECO:0000256" key="7">
    <source>
        <dbReference type="SAM" id="MobiDB-lite"/>
    </source>
</evidence>
<dbReference type="InterPro" id="IPR042241">
    <property type="entry name" value="GCP_C_sf"/>
</dbReference>
<dbReference type="GO" id="GO:0051011">
    <property type="term" value="F:microtubule minus-end binding"/>
    <property type="evidence" value="ECO:0007669"/>
    <property type="project" value="TreeGrafter"/>
</dbReference>
<evidence type="ECO:0000259" key="9">
    <source>
        <dbReference type="Pfam" id="PF17681"/>
    </source>
</evidence>
<keyword evidence="5 6" id="KW-0206">Cytoskeleton</keyword>
<evidence type="ECO:0000259" key="8">
    <source>
        <dbReference type="Pfam" id="PF04130"/>
    </source>
</evidence>
<evidence type="ECO:0000256" key="6">
    <source>
        <dbReference type="RuleBase" id="RU363050"/>
    </source>
</evidence>
<name>A0A1A5ZWX3_9TREE</name>
<evidence type="ECO:0000256" key="2">
    <source>
        <dbReference type="ARBA" id="ARBA00010337"/>
    </source>
</evidence>
<dbReference type="GO" id="GO:0000922">
    <property type="term" value="C:spindle pole"/>
    <property type="evidence" value="ECO:0007669"/>
    <property type="project" value="InterPro"/>
</dbReference>
<gene>
    <name evidence="10" type="ORF">I303_07069</name>
</gene>
<dbReference type="STRING" id="1296121.A0A1A5ZWX3"/>
<keyword evidence="4 6" id="KW-0493">Microtubule</keyword>
<comment type="subcellular location">
    <subcellularLocation>
        <location evidence="1 6">Cytoplasm</location>
        <location evidence="1 6">Cytoskeleton</location>
        <location evidence="1 6">Microtubule organizing center</location>
    </subcellularLocation>
</comment>
<feature type="region of interest" description="Disordered" evidence="7">
    <location>
        <begin position="586"/>
        <end position="655"/>
    </location>
</feature>
<dbReference type="InterPro" id="IPR007259">
    <property type="entry name" value="GCP"/>
</dbReference>
<dbReference type="OrthoDB" id="1608002at2759"/>
<feature type="compositionally biased region" description="Polar residues" evidence="7">
    <location>
        <begin position="606"/>
        <end position="619"/>
    </location>
</feature>
<feature type="region of interest" description="Disordered" evidence="7">
    <location>
        <begin position="79"/>
        <end position="100"/>
    </location>
</feature>
<evidence type="ECO:0000256" key="5">
    <source>
        <dbReference type="ARBA" id="ARBA00023212"/>
    </source>
</evidence>
<evidence type="ECO:0000313" key="10">
    <source>
        <dbReference type="EMBL" id="OBR82310.1"/>
    </source>
</evidence>
<feature type="compositionally biased region" description="Polar residues" evidence="7">
    <location>
        <begin position="767"/>
        <end position="779"/>
    </location>
</feature>
<organism evidence="10">
    <name type="scientific">Kwoniella dejecticola CBS 10117</name>
    <dbReference type="NCBI Taxonomy" id="1296121"/>
    <lineage>
        <taxon>Eukaryota</taxon>
        <taxon>Fungi</taxon>
        <taxon>Dikarya</taxon>
        <taxon>Basidiomycota</taxon>
        <taxon>Agaricomycotina</taxon>
        <taxon>Tremellomycetes</taxon>
        <taxon>Tremellales</taxon>
        <taxon>Cryptococcaceae</taxon>
        <taxon>Kwoniella</taxon>
    </lineage>
</organism>
<dbReference type="GO" id="GO:0044732">
    <property type="term" value="C:mitotic spindle pole body"/>
    <property type="evidence" value="ECO:0007669"/>
    <property type="project" value="TreeGrafter"/>
</dbReference>
<dbReference type="AlphaFoldDB" id="A0A1A5ZWX3"/>
<reference evidence="10" key="1">
    <citation type="submission" date="2013-07" db="EMBL/GenBank/DDBJ databases">
        <title>The Genome Sequence of Cryptococcus dejecticola CBS10117.</title>
        <authorList>
            <consortium name="The Broad Institute Genome Sequencing Platform"/>
            <person name="Cuomo C."/>
            <person name="Litvintseva A."/>
            <person name="Chen Y."/>
            <person name="Heitman J."/>
            <person name="Sun S."/>
            <person name="Springer D."/>
            <person name="Dromer F."/>
            <person name="Young S.K."/>
            <person name="Zeng Q."/>
            <person name="Gargeya S."/>
            <person name="Fitzgerald M."/>
            <person name="Abouelleil A."/>
            <person name="Alvarado L."/>
            <person name="Berlin A.M."/>
            <person name="Chapman S.B."/>
            <person name="Dewar J."/>
            <person name="Goldberg J."/>
            <person name="Griggs A."/>
            <person name="Gujja S."/>
            <person name="Hansen M."/>
            <person name="Howarth C."/>
            <person name="Imamovic A."/>
            <person name="Larimer J."/>
            <person name="McCowan C."/>
            <person name="Murphy C."/>
            <person name="Pearson M."/>
            <person name="Priest M."/>
            <person name="Roberts A."/>
            <person name="Saif S."/>
            <person name="Shea T."/>
            <person name="Sykes S."/>
            <person name="Wortman J."/>
            <person name="Nusbaum C."/>
            <person name="Birren B."/>
        </authorList>
    </citation>
    <scope>NUCLEOTIDE SEQUENCE [LARGE SCALE GENOMIC DNA]</scope>
    <source>
        <strain evidence="10">CBS 10117</strain>
    </source>
</reference>
<dbReference type="Pfam" id="PF04130">
    <property type="entry name" value="GCP_C_terminal"/>
    <property type="match status" value="1"/>
</dbReference>
<feature type="region of interest" description="Disordered" evidence="7">
    <location>
        <begin position="431"/>
        <end position="454"/>
    </location>
</feature>
<dbReference type="InterPro" id="IPR040457">
    <property type="entry name" value="GCP_C"/>
</dbReference>
<dbReference type="Gene3D" id="1.20.120.1900">
    <property type="entry name" value="Gamma-tubulin complex, C-terminal domain"/>
    <property type="match status" value="1"/>
</dbReference>
<protein>
    <recommendedName>
        <fullName evidence="6">Spindle pole body component</fullName>
    </recommendedName>
</protein>
<dbReference type="VEuPathDB" id="FungiDB:I303_07069"/>